<protein>
    <submittedName>
        <fullName evidence="2">tRNA wybutosine-synthesizing protein 2 homolog</fullName>
    </submittedName>
</protein>
<dbReference type="KEGG" id="lww:115944474"/>
<dbReference type="OrthoDB" id="408788at2759"/>
<keyword evidence="1" id="KW-1185">Reference proteome</keyword>
<sequence length="150" mass="17186">MRRESCGSLGNERLRRAQIQGVTIAEEMERIRKVPDCSPAQGLSYEIHCVVAGQGVSWSAELEEDFPCSWQWHGDLLLLNEDCFQTKHWGKLGPELWETVAVTREIQGLAKRRWLSLYHTYTPTVCCWVNMAGQNMWIMVSGWGKQGDND</sequence>
<name>A0A7F8RQU1_LEPWE</name>
<dbReference type="AlphaFoldDB" id="A0A7F8RQU1"/>
<evidence type="ECO:0000313" key="1">
    <source>
        <dbReference type="Proteomes" id="UP000245341"/>
    </source>
</evidence>
<organism evidence="1 2">
    <name type="scientific">Leptonychotes weddellii</name>
    <name type="common">Weddell seal</name>
    <name type="synonym">Otaria weddellii</name>
    <dbReference type="NCBI Taxonomy" id="9713"/>
    <lineage>
        <taxon>Eukaryota</taxon>
        <taxon>Metazoa</taxon>
        <taxon>Chordata</taxon>
        <taxon>Craniata</taxon>
        <taxon>Vertebrata</taxon>
        <taxon>Euteleostomi</taxon>
        <taxon>Mammalia</taxon>
        <taxon>Eutheria</taxon>
        <taxon>Laurasiatheria</taxon>
        <taxon>Carnivora</taxon>
        <taxon>Caniformia</taxon>
        <taxon>Pinnipedia</taxon>
        <taxon>Phocidae</taxon>
        <taxon>Monachinae</taxon>
        <taxon>Lobodontini</taxon>
        <taxon>Leptonychotes</taxon>
    </lineage>
</organism>
<reference evidence="2" key="1">
    <citation type="submission" date="2025-08" db="UniProtKB">
        <authorList>
            <consortium name="RefSeq"/>
        </authorList>
    </citation>
    <scope>IDENTIFICATION</scope>
    <source>
        <tissue evidence="2">Liver</tissue>
    </source>
</reference>
<accession>A0A7F8RQU1</accession>
<gene>
    <name evidence="2" type="primary">LOC115944474</name>
</gene>
<dbReference type="RefSeq" id="XP_030895631.1">
    <property type="nucleotide sequence ID" value="XM_031039771.1"/>
</dbReference>
<evidence type="ECO:0000313" key="2">
    <source>
        <dbReference type="RefSeq" id="XP_030895631.1"/>
    </source>
</evidence>
<dbReference type="GeneID" id="115944474"/>
<proteinExistence type="predicted"/>
<dbReference type="Proteomes" id="UP000245341">
    <property type="component" value="Unplaced"/>
</dbReference>